<dbReference type="InterPro" id="IPR022963">
    <property type="entry name" value="Galactokinase_bac"/>
</dbReference>
<dbReference type="InterPro" id="IPR020568">
    <property type="entry name" value="Ribosomal_Su5_D2-typ_SF"/>
</dbReference>
<comment type="subcellular location">
    <subcellularLocation>
        <location evidence="11">Cytoplasm</location>
    </subcellularLocation>
</comment>
<keyword evidence="18" id="KW-1185">Reference proteome</keyword>
<dbReference type="InterPro" id="IPR006204">
    <property type="entry name" value="GHMP_kinase_N_dom"/>
</dbReference>
<keyword evidence="6 11" id="KW-0418">Kinase</keyword>
<dbReference type="InterPro" id="IPR036554">
    <property type="entry name" value="GHMP_kinase_C_sf"/>
</dbReference>
<evidence type="ECO:0000256" key="1">
    <source>
        <dbReference type="ARBA" id="ARBA00006566"/>
    </source>
</evidence>
<feature type="region of interest" description="Disordered" evidence="13">
    <location>
        <begin position="1"/>
        <end position="31"/>
    </location>
</feature>
<feature type="domain" description="GHMP kinase C-terminal" evidence="15">
    <location>
        <begin position="318"/>
        <end position="388"/>
    </location>
</feature>
<comment type="similarity">
    <text evidence="1 11">Belongs to the GHMP kinase family. GalK subfamily.</text>
</comment>
<comment type="function">
    <text evidence="11">Catalyzes the transfer of the gamma-phosphate of ATP to D-galactose to form alpha-D-galactose-1-phosphate (Gal-1-P).</text>
</comment>
<feature type="domain" description="Galactokinase N-terminal" evidence="16">
    <location>
        <begin position="38"/>
        <end position="85"/>
    </location>
</feature>
<dbReference type="InterPro" id="IPR014721">
    <property type="entry name" value="Ribsml_uS5_D2-typ_fold_subgr"/>
</dbReference>
<feature type="binding site" evidence="11">
    <location>
        <position position="157"/>
    </location>
    <ligand>
        <name>Mg(2+)</name>
        <dbReference type="ChEBI" id="CHEBI:18420"/>
    </ligand>
</feature>
<proteinExistence type="inferred from homology"/>
<dbReference type="Pfam" id="PF00288">
    <property type="entry name" value="GHMP_kinases_N"/>
    <property type="match status" value="1"/>
</dbReference>
<dbReference type="InterPro" id="IPR013750">
    <property type="entry name" value="GHMP_kinase_C_dom"/>
</dbReference>
<feature type="binding site" evidence="11">
    <location>
        <position position="96"/>
    </location>
    <ligand>
        <name>ATP</name>
        <dbReference type="ChEBI" id="CHEBI:30616"/>
    </ligand>
</feature>
<evidence type="ECO:0000256" key="8">
    <source>
        <dbReference type="ARBA" id="ARBA00022842"/>
    </source>
</evidence>
<feature type="site" description="Transition state stabilizer" evidence="11">
    <location>
        <position position="56"/>
    </location>
</feature>
<evidence type="ECO:0000256" key="13">
    <source>
        <dbReference type="SAM" id="MobiDB-lite"/>
    </source>
</evidence>
<feature type="binding site" evidence="11">
    <location>
        <position position="189"/>
    </location>
    <ligand>
        <name>Mg(2+)</name>
        <dbReference type="ChEBI" id="CHEBI:18420"/>
    </ligand>
</feature>
<dbReference type="Pfam" id="PF08544">
    <property type="entry name" value="GHMP_kinases_C"/>
    <property type="match status" value="1"/>
</dbReference>
<organism evidence="17 18">
    <name type="scientific">Arthrobacter livingstonensis</name>
    <dbReference type="NCBI Taxonomy" id="670078"/>
    <lineage>
        <taxon>Bacteria</taxon>
        <taxon>Bacillati</taxon>
        <taxon>Actinomycetota</taxon>
        <taxon>Actinomycetes</taxon>
        <taxon>Micrococcales</taxon>
        <taxon>Micrococcaceae</taxon>
        <taxon>Arthrobacter</taxon>
    </lineage>
</organism>
<evidence type="ECO:0000256" key="5">
    <source>
        <dbReference type="ARBA" id="ARBA00022741"/>
    </source>
</evidence>
<evidence type="ECO:0000256" key="10">
    <source>
        <dbReference type="ARBA" id="ARBA00023277"/>
    </source>
</evidence>
<keyword evidence="7 11" id="KW-0067">ATP-binding</keyword>
<evidence type="ECO:0000259" key="15">
    <source>
        <dbReference type="Pfam" id="PF08544"/>
    </source>
</evidence>
<feature type="domain" description="GHMP kinase N-terminal" evidence="14">
    <location>
        <begin position="122"/>
        <end position="207"/>
    </location>
</feature>
<dbReference type="PROSITE" id="PS00627">
    <property type="entry name" value="GHMP_KINASES_ATP"/>
    <property type="match status" value="1"/>
</dbReference>
<dbReference type="InterPro" id="IPR006206">
    <property type="entry name" value="Mevalonate/galactokinase"/>
</dbReference>
<protein>
    <recommendedName>
        <fullName evidence="11 12">Galactokinase</fullName>
        <ecNumber evidence="11 12">2.7.1.6</ecNumber>
    </recommendedName>
    <alternativeName>
        <fullName evidence="11">Galactose kinase</fullName>
    </alternativeName>
</protein>
<dbReference type="NCBIfam" id="TIGR00131">
    <property type="entry name" value="gal_kin"/>
    <property type="match status" value="1"/>
</dbReference>
<evidence type="ECO:0000256" key="3">
    <source>
        <dbReference type="ARBA" id="ARBA00022679"/>
    </source>
</evidence>
<dbReference type="GO" id="GO:0006012">
    <property type="term" value="P:galactose metabolic process"/>
    <property type="evidence" value="ECO:0007669"/>
    <property type="project" value="UniProtKB-UniRule"/>
</dbReference>
<keyword evidence="5 11" id="KW-0547">Nucleotide-binding</keyword>
<evidence type="ECO:0000256" key="4">
    <source>
        <dbReference type="ARBA" id="ARBA00022723"/>
    </source>
</evidence>
<dbReference type="PROSITE" id="PS00106">
    <property type="entry name" value="GALACTOKINASE"/>
    <property type="match status" value="1"/>
</dbReference>
<evidence type="ECO:0000313" key="17">
    <source>
        <dbReference type="EMBL" id="PYI68438.1"/>
    </source>
</evidence>
<dbReference type="InterPro" id="IPR019741">
    <property type="entry name" value="Galactokinase_CS"/>
</dbReference>
<feature type="active site" description="Proton acceptor" evidence="11">
    <location>
        <position position="201"/>
    </location>
</feature>
<dbReference type="HAMAP" id="MF_00246">
    <property type="entry name" value="Galactokinase"/>
    <property type="match status" value="1"/>
</dbReference>
<evidence type="ECO:0000256" key="7">
    <source>
        <dbReference type="ARBA" id="ARBA00022840"/>
    </source>
</evidence>
<dbReference type="GO" id="GO:0005524">
    <property type="term" value="F:ATP binding"/>
    <property type="evidence" value="ECO:0007669"/>
    <property type="project" value="UniProtKB-UniRule"/>
</dbReference>
<dbReference type="FunFam" id="3.30.70.890:FF:000001">
    <property type="entry name" value="Galactokinase"/>
    <property type="match status" value="1"/>
</dbReference>
<feature type="binding site" evidence="11">
    <location>
        <position position="253"/>
    </location>
    <ligand>
        <name>substrate</name>
    </ligand>
</feature>
<dbReference type="Pfam" id="PF10509">
    <property type="entry name" value="GalKase_gal_bdg"/>
    <property type="match status" value="1"/>
</dbReference>
<dbReference type="InterPro" id="IPR019539">
    <property type="entry name" value="GalKase_N"/>
</dbReference>
<keyword evidence="4 11" id="KW-0479">Metal-binding</keyword>
<dbReference type="PANTHER" id="PTHR10457">
    <property type="entry name" value="MEVALONATE KINASE/GALACTOKINASE"/>
    <property type="match status" value="1"/>
</dbReference>
<feature type="compositionally biased region" description="Low complexity" evidence="13">
    <location>
        <begin position="11"/>
        <end position="29"/>
    </location>
</feature>
<dbReference type="Gene3D" id="3.30.70.890">
    <property type="entry name" value="GHMP kinase, C-terminal domain"/>
    <property type="match status" value="1"/>
</dbReference>
<dbReference type="InterPro" id="IPR000705">
    <property type="entry name" value="Galactokinase"/>
</dbReference>
<keyword evidence="2 11" id="KW-0963">Cytoplasm</keyword>
<dbReference type="PRINTS" id="PR00473">
    <property type="entry name" value="GALCTOKINASE"/>
</dbReference>
<dbReference type="PIRSF" id="PIRSF000530">
    <property type="entry name" value="Galactokinase"/>
    <property type="match status" value="1"/>
</dbReference>
<dbReference type="PRINTS" id="PR00959">
    <property type="entry name" value="MEVGALKINASE"/>
</dbReference>
<dbReference type="GO" id="GO:0000287">
    <property type="term" value="F:magnesium ion binding"/>
    <property type="evidence" value="ECO:0007669"/>
    <property type="project" value="UniProtKB-UniRule"/>
</dbReference>
<accession>A0A2V5LAR8</accession>
<evidence type="ECO:0000256" key="6">
    <source>
        <dbReference type="ARBA" id="ARBA00022777"/>
    </source>
</evidence>
<evidence type="ECO:0000313" key="18">
    <source>
        <dbReference type="Proteomes" id="UP000247832"/>
    </source>
</evidence>
<dbReference type="GO" id="GO:0004335">
    <property type="term" value="F:galactokinase activity"/>
    <property type="evidence" value="ECO:0007669"/>
    <property type="project" value="UniProtKB-UniRule"/>
</dbReference>
<evidence type="ECO:0000259" key="16">
    <source>
        <dbReference type="Pfam" id="PF10509"/>
    </source>
</evidence>
<sequence length="411" mass="42436">MTEPRQPEFPAPETTTTQPAAPAGPAPGALSPEEVSARFTDIFGAAPDGVWTAPGRVNLIGEHTDYNEGFVLPFAIDRSAAVAVRLRDDKTARLFSSYGDQGVVAVDLTTLSHGTMRGWTAYPLGVVWVLRQMGVEIGGFDLFLHSTVPTGAGLSSSAAIECAVASAFNDLCGAGLTANELVLVGQRAENEVVGAPTGILDQSASLLSTDGHAVFLDCRTQESKPVPLDLAAEGLVVLVVDTKVSHAHATGGYAARRASCELGAEVLGVQALRDVTEAELPEAAGLLDSETFRRVRHIVTEDRRVLDTVAVLADAGPSAIGALLTASHASMRDDFEISCPELDLAVDTALANGALGARMTGGGFGGSAIALIPVAEEAKVRDAVVRAFAGAGFTAPDIFAVSPAQGARRVG</sequence>
<evidence type="ECO:0000256" key="2">
    <source>
        <dbReference type="ARBA" id="ARBA00022490"/>
    </source>
</evidence>
<dbReference type="AlphaFoldDB" id="A0A2V5LAR8"/>
<evidence type="ECO:0000259" key="14">
    <source>
        <dbReference type="Pfam" id="PF00288"/>
    </source>
</evidence>
<dbReference type="SUPFAM" id="SSF54211">
    <property type="entry name" value="Ribosomal protein S5 domain 2-like"/>
    <property type="match status" value="1"/>
</dbReference>
<keyword evidence="3 11" id="KW-0808">Transferase</keyword>
<dbReference type="GO" id="GO:0005829">
    <property type="term" value="C:cytosol"/>
    <property type="evidence" value="ECO:0007669"/>
    <property type="project" value="TreeGrafter"/>
</dbReference>
<dbReference type="InterPro" id="IPR006203">
    <property type="entry name" value="GHMP_knse_ATP-bd_CS"/>
</dbReference>
<dbReference type="OrthoDB" id="250531at2"/>
<dbReference type="PANTHER" id="PTHR10457:SF7">
    <property type="entry name" value="GALACTOKINASE-RELATED"/>
    <property type="match status" value="1"/>
</dbReference>
<comment type="caution">
    <text evidence="17">The sequence shown here is derived from an EMBL/GenBank/DDBJ whole genome shotgun (WGS) entry which is preliminary data.</text>
</comment>
<dbReference type="SUPFAM" id="SSF55060">
    <property type="entry name" value="GHMP Kinase, C-terminal domain"/>
    <property type="match status" value="1"/>
</dbReference>
<comment type="catalytic activity">
    <reaction evidence="11">
        <text>alpha-D-galactose + ATP = alpha-D-galactose 1-phosphate + ADP + H(+)</text>
        <dbReference type="Rhea" id="RHEA:13553"/>
        <dbReference type="ChEBI" id="CHEBI:15378"/>
        <dbReference type="ChEBI" id="CHEBI:28061"/>
        <dbReference type="ChEBI" id="CHEBI:30616"/>
        <dbReference type="ChEBI" id="CHEBI:58336"/>
        <dbReference type="ChEBI" id="CHEBI:456216"/>
        <dbReference type="EC" id="2.7.1.6"/>
    </reaction>
</comment>
<reference evidence="17 18" key="1">
    <citation type="submission" date="2018-05" db="EMBL/GenBank/DDBJ databases">
        <title>Genetic diversity of glacier-inhabiting Cryobacterium bacteria in China and description of Cryobacterium mengkeensis sp. nov. and Arthrobacter glacialis sp. nov.</title>
        <authorList>
            <person name="Liu Q."/>
            <person name="Xin Y.-H."/>
        </authorList>
    </citation>
    <scope>NUCLEOTIDE SEQUENCE [LARGE SCALE GENOMIC DNA]</scope>
    <source>
        <strain evidence="17 18">LI2</strain>
    </source>
</reference>
<feature type="binding site" evidence="11">
    <location>
        <begin position="151"/>
        <end position="157"/>
    </location>
    <ligand>
        <name>ATP</name>
        <dbReference type="ChEBI" id="CHEBI:30616"/>
    </ligand>
</feature>
<dbReference type="UniPathway" id="UPA00214"/>
<feature type="binding site" evidence="11">
    <location>
        <begin position="62"/>
        <end position="65"/>
    </location>
    <ligand>
        <name>substrate</name>
    </ligand>
</feature>
<dbReference type="Gene3D" id="3.30.230.10">
    <property type="match status" value="1"/>
</dbReference>
<keyword evidence="8 11" id="KW-0460">Magnesium</keyword>
<keyword evidence="9 11" id="KW-0299">Galactose metabolism</keyword>
<evidence type="ECO:0000256" key="9">
    <source>
        <dbReference type="ARBA" id="ARBA00023144"/>
    </source>
</evidence>
<comment type="pathway">
    <text evidence="11">Carbohydrate metabolism; galactose metabolism.</text>
</comment>
<dbReference type="RefSeq" id="WP_110500179.1">
    <property type="nucleotide sequence ID" value="NZ_QJVD01000005.1"/>
</dbReference>
<keyword evidence="10 11" id="KW-0119">Carbohydrate metabolism</keyword>
<dbReference type="Proteomes" id="UP000247832">
    <property type="component" value="Unassembled WGS sequence"/>
</dbReference>
<dbReference type="EMBL" id="QJVD01000005">
    <property type="protein sequence ID" value="PYI68438.1"/>
    <property type="molecule type" value="Genomic_DNA"/>
</dbReference>
<name>A0A2V5LAR8_9MICC</name>
<evidence type="ECO:0000256" key="12">
    <source>
        <dbReference type="NCBIfam" id="TIGR00131"/>
    </source>
</evidence>
<dbReference type="EC" id="2.7.1.6" evidence="11 12"/>
<gene>
    <name evidence="11 17" type="primary">galK</name>
    <name evidence="17" type="ORF">CVV68_06415</name>
</gene>
<dbReference type="FunFam" id="3.30.230.10:FF:000017">
    <property type="entry name" value="Galactokinase"/>
    <property type="match status" value="1"/>
</dbReference>
<evidence type="ECO:0000256" key="11">
    <source>
        <dbReference type="HAMAP-Rule" id="MF_00246"/>
    </source>
</evidence>